<dbReference type="InterPro" id="IPR007402">
    <property type="entry name" value="DUF455"/>
</dbReference>
<dbReference type="SUPFAM" id="SSF50022">
    <property type="entry name" value="ISP domain"/>
    <property type="match status" value="1"/>
</dbReference>
<dbReference type="PANTHER" id="PTHR42782">
    <property type="entry name" value="SI:CH73-314G15.3"/>
    <property type="match status" value="1"/>
</dbReference>
<protein>
    <recommendedName>
        <fullName evidence="4">Rieske domain-containing protein</fullName>
    </recommendedName>
</protein>
<feature type="region of interest" description="Disordered" evidence="1">
    <location>
        <begin position="220"/>
        <end position="247"/>
    </location>
</feature>
<dbReference type="InterPro" id="IPR036922">
    <property type="entry name" value="Rieske_2Fe-2S_sf"/>
</dbReference>
<dbReference type="Gene3D" id="2.102.10.10">
    <property type="entry name" value="Rieske [2Fe-2S] iron-sulphur domain"/>
    <property type="match status" value="1"/>
</dbReference>
<dbReference type="GO" id="GO:0051537">
    <property type="term" value="F:2 iron, 2 sulfur cluster binding"/>
    <property type="evidence" value="ECO:0007669"/>
    <property type="project" value="InterPro"/>
</dbReference>
<dbReference type="EMBL" id="BLZA01000009">
    <property type="protein sequence ID" value="GHJ84772.1"/>
    <property type="molecule type" value="Genomic_DNA"/>
</dbReference>
<dbReference type="OrthoDB" id="426882at2759"/>
<feature type="region of interest" description="Disordered" evidence="1">
    <location>
        <begin position="103"/>
        <end position="134"/>
    </location>
</feature>
<evidence type="ECO:0000313" key="3">
    <source>
        <dbReference type="Proteomes" id="UP000620104"/>
    </source>
</evidence>
<reference evidence="2" key="1">
    <citation type="submission" date="2020-07" db="EMBL/GenBank/DDBJ databases">
        <title>Draft Genome Sequence of a Deep-Sea Yeast, Naganishia (Cryptococcus) liquefaciens strain N6.</title>
        <authorList>
            <person name="Han Y.W."/>
            <person name="Kajitani R."/>
            <person name="Morimoto H."/>
            <person name="Parhat M."/>
            <person name="Tsubouchi H."/>
            <person name="Bakenova O."/>
            <person name="Ogata M."/>
            <person name="Argunhan B."/>
            <person name="Aoki R."/>
            <person name="Kajiwara S."/>
            <person name="Itoh T."/>
            <person name="Iwasaki H."/>
        </authorList>
    </citation>
    <scope>NUCLEOTIDE SEQUENCE</scope>
    <source>
        <strain evidence="2">N6</strain>
    </source>
</reference>
<dbReference type="CDD" id="cd00657">
    <property type="entry name" value="Ferritin_like"/>
    <property type="match status" value="1"/>
</dbReference>
<dbReference type="Pfam" id="PF04305">
    <property type="entry name" value="DUF455"/>
    <property type="match status" value="1"/>
</dbReference>
<sequence>MPSITTPRSQKRFLRICTLDHLSTHTRFQLSLRTTSSPKRYHKLLLFRLSPISKAGLHFDGDVAQDAAMQRMENGDVLLKGVEMYCMEATCPHLSAPLSHAEFAEEEEDQEHIEQSGTSSTVESASEGQQWDLEPEMRDMEDVVGQPGRTIVCPWHLYDFDLRDGSSSTGMSVCVYTVEIRATKRSWDVYVEEPAVEGKNSDEDTPARNQWEVVEVRGVSEDFADPPPPPAQQRQEQPASEGSRATTGIISSITSALTRTLNLDSDSAKPGVEADDELPTKTLLSSALLILQTSSAPDKIRLTRQTLGALRTGKFKSLKPNQKDVSAAKSLFEPLSQAEEAERISRAEDVKQGRTVEGFIPPRGESIKTVDVWNVKNRGKGGNEKSRILMLHALANIEQWAIDLAWDIIARFADFEVNGERLPAEFFLDWAKVAEDEAKHFSLLSRRLEELGSYFGAHSVHAGLWDSALETSHSLLSRLAIIHLVAEARGLDVNPMTIEKFRKNKDMESVKVLEVIHNDEITHVTTGHRWFTWICERMNLDPVEQFRKEVRENFRGKIKGPFNSADRLTAGMGAEYYTDLEGFAVSRWQASSGKQQDNATAPKDKASVEAGVSAEQRKALEKLEQEGDLRIHPRLT</sequence>
<dbReference type="SUPFAM" id="SSF47240">
    <property type="entry name" value="Ferritin-like"/>
    <property type="match status" value="1"/>
</dbReference>
<dbReference type="Proteomes" id="UP000620104">
    <property type="component" value="Unassembled WGS sequence"/>
</dbReference>
<keyword evidence="3" id="KW-1185">Reference proteome</keyword>
<name>A0A8H3TPE5_9TREE</name>
<comment type="caution">
    <text evidence="2">The sequence shown here is derived from an EMBL/GenBank/DDBJ whole genome shotgun (WGS) entry which is preliminary data.</text>
</comment>
<feature type="compositionally biased region" description="Polar residues" evidence="1">
    <location>
        <begin position="115"/>
        <end position="129"/>
    </location>
</feature>
<evidence type="ECO:0000313" key="2">
    <source>
        <dbReference type="EMBL" id="GHJ84772.1"/>
    </source>
</evidence>
<dbReference type="AlphaFoldDB" id="A0A8H3TPE5"/>
<dbReference type="PANTHER" id="PTHR42782:SF2">
    <property type="entry name" value="3-OXOACYL-[ACYL-CARRIER-PROTEIN] SYNTHASE-LIKE PROTEIN"/>
    <property type="match status" value="1"/>
</dbReference>
<evidence type="ECO:0000256" key="1">
    <source>
        <dbReference type="SAM" id="MobiDB-lite"/>
    </source>
</evidence>
<organism evidence="2 3">
    <name type="scientific">Naganishia liquefaciens</name>
    <dbReference type="NCBI Taxonomy" id="104408"/>
    <lineage>
        <taxon>Eukaryota</taxon>
        <taxon>Fungi</taxon>
        <taxon>Dikarya</taxon>
        <taxon>Basidiomycota</taxon>
        <taxon>Agaricomycotina</taxon>
        <taxon>Tremellomycetes</taxon>
        <taxon>Filobasidiales</taxon>
        <taxon>Filobasidiaceae</taxon>
        <taxon>Naganishia</taxon>
    </lineage>
</organism>
<gene>
    <name evidence="2" type="ORF">NliqN6_1174</name>
</gene>
<dbReference type="InterPro" id="IPR009078">
    <property type="entry name" value="Ferritin-like_SF"/>
</dbReference>
<evidence type="ECO:0008006" key="4">
    <source>
        <dbReference type="Google" id="ProtNLM"/>
    </source>
</evidence>
<feature type="region of interest" description="Disordered" evidence="1">
    <location>
        <begin position="591"/>
        <end position="613"/>
    </location>
</feature>
<accession>A0A8H3TPE5</accession>
<proteinExistence type="predicted"/>